<feature type="domain" description="Bacterial Ig-like" evidence="1">
    <location>
        <begin position="498"/>
        <end position="560"/>
    </location>
</feature>
<feature type="domain" description="Bacterial Ig-like" evidence="1">
    <location>
        <begin position="920"/>
        <end position="1011"/>
    </location>
</feature>
<feature type="non-terminal residue" evidence="2">
    <location>
        <position position="2546"/>
    </location>
</feature>
<dbReference type="RefSeq" id="WP_385961106.1">
    <property type="nucleotide sequence ID" value="NZ_JBHSOG010000026.1"/>
</dbReference>
<evidence type="ECO:0000259" key="1">
    <source>
        <dbReference type="Pfam" id="PF19078"/>
    </source>
</evidence>
<dbReference type="InterPro" id="IPR013783">
    <property type="entry name" value="Ig-like_fold"/>
</dbReference>
<keyword evidence="3" id="KW-1185">Reference proteome</keyword>
<comment type="caution">
    <text evidence="2">The sequence shown here is derived from an EMBL/GenBank/DDBJ whole genome shotgun (WGS) entry which is preliminary data.</text>
</comment>
<evidence type="ECO:0000313" key="3">
    <source>
        <dbReference type="Proteomes" id="UP001595974"/>
    </source>
</evidence>
<dbReference type="Gene3D" id="2.60.40.10">
    <property type="entry name" value="Immunoglobulins"/>
    <property type="match status" value="2"/>
</dbReference>
<accession>A0ABW1APM8</accession>
<feature type="domain" description="Bacterial Ig-like" evidence="1">
    <location>
        <begin position="699"/>
        <end position="787"/>
    </location>
</feature>
<dbReference type="PANTHER" id="PTHR34677">
    <property type="match status" value="1"/>
</dbReference>
<dbReference type="Proteomes" id="UP001595974">
    <property type="component" value="Unassembled WGS sequence"/>
</dbReference>
<protein>
    <submittedName>
        <fullName evidence="2">Ig-like domain-containing protein</fullName>
    </submittedName>
</protein>
<reference evidence="3" key="1">
    <citation type="journal article" date="2019" name="Int. J. Syst. Evol. Microbiol.">
        <title>The Global Catalogue of Microorganisms (GCM) 10K type strain sequencing project: providing services to taxonomists for standard genome sequencing and annotation.</title>
        <authorList>
            <consortium name="The Broad Institute Genomics Platform"/>
            <consortium name="The Broad Institute Genome Sequencing Center for Infectious Disease"/>
            <person name="Wu L."/>
            <person name="Ma J."/>
        </authorList>
    </citation>
    <scope>NUCLEOTIDE SEQUENCE [LARGE SCALE GENOMIC DNA]</scope>
    <source>
        <strain evidence="3">SHR3</strain>
    </source>
</reference>
<dbReference type="InterPro" id="IPR044048">
    <property type="entry name" value="Big_12"/>
</dbReference>
<gene>
    <name evidence="2" type="ORF">ACFPTN_07525</name>
</gene>
<organism evidence="2 3">
    <name type="scientific">Thauera sinica</name>
    <dbReference type="NCBI Taxonomy" id="2665146"/>
    <lineage>
        <taxon>Bacteria</taxon>
        <taxon>Pseudomonadati</taxon>
        <taxon>Pseudomonadota</taxon>
        <taxon>Betaproteobacteria</taxon>
        <taxon>Rhodocyclales</taxon>
        <taxon>Zoogloeaceae</taxon>
        <taxon>Thauera</taxon>
    </lineage>
</organism>
<name>A0ABW1APM8_9RHOO</name>
<dbReference type="PANTHER" id="PTHR34677:SF3">
    <property type="entry name" value="BACTERIAL IG-LIKE DOMAIN-CONTAINING PROTEIN"/>
    <property type="match status" value="1"/>
</dbReference>
<proteinExistence type="predicted"/>
<dbReference type="Pfam" id="PF19078">
    <property type="entry name" value="Big_12"/>
    <property type="match status" value="3"/>
</dbReference>
<sequence length="2546" mass="252310">MGKTVMQKAVSEAISAARRGEVILIDGKGGAQVLAAGANRVPASSGSAYRLLRKGADGKEQLEEAAVIRRVGNDLDVTLEDGTRLRIEGYYSQSEGGLNFTTATNGGEQSFSSLDAAAGNPSADGGIVLYSQGNDGGALALASQGGSSAPFYDNPLVLLGTVGLAAGAIGLAANSGGGGGSKEAAAPTQQPSTITVNFAAGRAVTALSYEIHDATGNLLGSGLTDANGQAILTLTNGYTGPILVRVFDANGVAVADYRDEASNADKPLQTDLRAAAVKGEGNLVVTVTPFTELAVRELGITEAKATASAQQIADINAAIKSVFGIDPSGAFVLVLDPEYDEAELSEAEFYGQLLAALSGADSVTGSIDATLQQLAAAFSATGSSGELALSGAELLAQGAAVFESGPNAARAELIAVTTAATDPLSGGSNGAAAYNDAQFGPALKVNSAVAAAGLTVAAPFAAEAVAGDLISLVVGGEVVASRLLTLADIIAGYALVELTGFDASDVTVTNGTKGTFGTVSASQYTLVVTPTADEEGADIGVSVGTGLTDLGGTAIAGQTNAPAQPYDTKLPTVASVALTAATGAQNSFLNVGDAVTATVTFSESVTATVTFNEAVTVTGTPQLALTIGASTVQANYAAGTGTTAITFTYTILAGQTDTDGIAIAAGALILNGGTIKDAAGNNATLAHALVAANASYKVDTTAPTLTITDNAPGTATGDVTYTFTFSEDVTGFDASDITVTNGTKGTFGTVSASQYTLVVTPTEDEEGADIGVSVGTGLTDLGGTAIATSTNAPAQPYDTKLPTVASVALTSATGAQNSILNVGDTVTATVTFSEAVTVTGTPQLALTIGASTVQASYAAGTGTTAITFTYTIQSGQTDIDGISLGADVLGLNGGTIKDAAGNDATLTHDPVAANASYKVDTTAPTLTITDDTAGTATGNVTYTFTFSEDVTGFDASDVTVTNGTKGTFTTVNASQYTLVVIPTANTEGNIGVTVGTGLTDLGGTAIATTTSATAQPYDTKAPTVSAVVLSDASGDQNNFLNANDIIQATVTFTEAVTVTGTPQLALTIGGTAVQANYVAGSGTTTLTFTYTILAGQTDTDGISLGANALGLNSGTIKDAAGNNATLTHAAVAANASYKVDTTAPAAPTLALGTGVLYGATAAEATQGSGVVTVSAEAGASIEVTFTNGADTVVKTLTATGAAQAVTLTSANLTTLGDGTITVSAVATDPAGNPSPAGTTSFLLDRAAPTLDLSSAHAGTGYIVNANAPSTPFSIDNATAGQSATITESGSGKIAKITVTANTGAVSAGGTGETLTIGGTAIGLAVADTGVVSVNGENWDYVMTAGGVLTLTSATAGGSLAALAQALMRNATYAYSVLPSGTRTMSFVLTDAAGNNSAAAVATFSADVTPPVIDLNGGAGGLNASTPATQVQASTGVLLQSAANTATVVEATGIASVSIKVTGIINGTDEKLRVSATDLNANGTSLPSTVSDGTNTWKVLYANGTFDFSLNSGATATAAQAQALVRSLKYLNSATTGIDGVRSFTFTATDSIGNVTATPAVATVQVNAVAPAAAATNPVLTLDADGNGVKGDQFLLNFSEQVDVSKIIIGNITLSGGLTLGTGATLVAQDAVTVGAITYASSFLVTGGTGRNYTTGTTLTIAAANVTDAAGGNAAGNVVFTMTDIVAPGAATPPAAVATDNFINAAEKAATTTLAYTLAAAAVAGDVAKVYVDGVYLKDATTTTGSTALNIDLTDSEWGADGTHSITVRVQDAVGNLGPAGVPKLVTVDTSLSPGFASLFASTDNGTLHLAEAGDVVRVTFNESVGITAGSLDTAIFGTGATVTAVGAVSGKSSTWEIALGTSPDTTMAGKSVTFTSVTDVAGNTGSVSGTIPLDVFNAPGTPTIGNVTSDNVIDSSEVGSAQNITVNIERLAAGDIVKLYMDGVQVGTKTANATDVTNGYVTLSVGANAWGADGERVLSATAQRGVSGTVVSSQLDRHVYVSADGAHWSSSNVVWFDADTLAGGEVTTWTASAGTQLADGQPLVATAVGGASTAVQSSSGHMAINFPGGRYYEFATPTVRPTDNDSFYASAAALSLETSSYRRVLFFGQAGGGGRTWVTYGTQGTNAHINTGSLTSAASNAVGVNTMGQLGALWTGITGTNGIVINGGSVTSPWGGGASTLALPTGATWSGRIGDNGQGGSWVGLIGDVILVTGAVGLAWQQEMDSYITQKHQSTGNVVAALQAGATYDLSVSSTTSGLLDDVLALNATTLGTGNDTIITAGTDYVNAGSGDDTVRVKDLHFRHIDGGQGTDTLVLDAAYTGPSDIVLADFVSNARGVSGDSTADARVNASGYHKLLGFERIDLSQAVGAQTLTVTTADVNQLSETNTLHVTLGTNDVLKTSGFTGNVEYGYWLSGGVAYDRHWTGTDGSTAVELYGAGGDLPAGVSSASYTGTAISIVFDQTVTGSPSALDFTLSTGSVSAASLNTNPTTGLTTLSLTATSAPSGILTVSYIGTGLKDSAGEPLRYKTLLIGDNGANTLTGGSAD</sequence>
<dbReference type="EMBL" id="JBHSOG010000026">
    <property type="protein sequence ID" value="MFC5769222.1"/>
    <property type="molecule type" value="Genomic_DNA"/>
</dbReference>
<evidence type="ECO:0000313" key="2">
    <source>
        <dbReference type="EMBL" id="MFC5769222.1"/>
    </source>
</evidence>